<comment type="similarity">
    <text evidence="1 4">Belongs to the CKS family.</text>
</comment>
<proteinExistence type="inferred from homology"/>
<organism evidence="6">
    <name type="scientific">Cladocopium goreaui</name>
    <dbReference type="NCBI Taxonomy" id="2562237"/>
    <lineage>
        <taxon>Eukaryota</taxon>
        <taxon>Sar</taxon>
        <taxon>Alveolata</taxon>
        <taxon>Dinophyceae</taxon>
        <taxon>Suessiales</taxon>
        <taxon>Symbiodiniaceae</taxon>
        <taxon>Cladocopium</taxon>
    </lineage>
</organism>
<sequence>MALKAVVYSLSGKSWVVDGQQGWSVLDVMKALEDTSGVPRRDQRLILGDQELKETDLLSTLGEEVHLSLLVRNPEIGDWLQKIKAAEFPQDLFRSAPEHIRDNQEIALAVVSRHGFSLKFASHNLRDDRQVVLAAVQQTGAALAYASESLKAEKDLVLLAVKCHGAALEHASQDLQSDREVVLAAVSNQARALRFAAEELRADAEVVAVAALKDAAALAFVTCAKVLCNRRVMEPVVKRNPAALQYAGEELRWDRALLLQAIKKDPSALKYVPEELRSHWDFGHLGSSRYPNDNEYSDKYQDEKYEYRHVILNKATAQKVWRLTNSMGRLMQEDEWRGVGVEQSRGWVHYEIHRPEPHILLFRRHLGTDPTTGKVPGA</sequence>
<dbReference type="GO" id="GO:0051301">
    <property type="term" value="P:cell division"/>
    <property type="evidence" value="ECO:0007669"/>
    <property type="project" value="UniProtKB-UniRule"/>
</dbReference>
<dbReference type="PANTHER" id="PTHR23415">
    <property type="entry name" value="CYCLIN-DEPENDENT KINASES REGULATORY SUBUNIT/60S RIBOSOME SUBUNIT BIOGENESIS PROTEIN NIP7"/>
    <property type="match status" value="1"/>
</dbReference>
<dbReference type="InterPro" id="IPR000626">
    <property type="entry name" value="Ubiquitin-like_dom"/>
</dbReference>
<dbReference type="SUPFAM" id="SSF55637">
    <property type="entry name" value="Cell cycle regulatory proteins"/>
    <property type="match status" value="1"/>
</dbReference>
<dbReference type="EMBL" id="CAMXCT020006079">
    <property type="protein sequence ID" value="CAL1167266.1"/>
    <property type="molecule type" value="Genomic_DNA"/>
</dbReference>
<dbReference type="InterPro" id="IPR000789">
    <property type="entry name" value="Cyclin-dep_kinase_reg-sub"/>
</dbReference>
<keyword evidence="8" id="KW-1185">Reference proteome</keyword>
<dbReference type="Gene3D" id="3.30.170.10">
    <property type="entry name" value="Cyclin-dependent kinase, regulatory subunit"/>
    <property type="match status" value="1"/>
</dbReference>
<dbReference type="InterPro" id="IPR029071">
    <property type="entry name" value="Ubiquitin-like_domsf"/>
</dbReference>
<evidence type="ECO:0000256" key="1">
    <source>
        <dbReference type="ARBA" id="ARBA00007782"/>
    </source>
</evidence>
<feature type="domain" description="Ubiquitin-like" evidence="5">
    <location>
        <begin position="3"/>
        <end position="62"/>
    </location>
</feature>
<evidence type="ECO:0000256" key="4">
    <source>
        <dbReference type="RuleBase" id="RU311113"/>
    </source>
</evidence>
<dbReference type="PROSITE" id="PS00945">
    <property type="entry name" value="CKS_2"/>
    <property type="match status" value="1"/>
</dbReference>
<dbReference type="PROSITE" id="PS50053">
    <property type="entry name" value="UBIQUITIN_2"/>
    <property type="match status" value="1"/>
</dbReference>
<dbReference type="Proteomes" id="UP001152797">
    <property type="component" value="Unassembled WGS sequence"/>
</dbReference>
<comment type="function">
    <text evidence="4">Binds to the catalytic subunit of the cyclin dependent kinases and is essential for their biological function.</text>
</comment>
<evidence type="ECO:0000313" key="8">
    <source>
        <dbReference type="Proteomes" id="UP001152797"/>
    </source>
</evidence>
<evidence type="ECO:0000313" key="7">
    <source>
        <dbReference type="EMBL" id="CAL1167266.1"/>
    </source>
</evidence>
<keyword evidence="3 4" id="KW-0131">Cell cycle</keyword>
<dbReference type="AlphaFoldDB" id="A0A9P1DQY3"/>
<dbReference type="PRINTS" id="PR00296">
    <property type="entry name" value="CYCLINKINASE"/>
</dbReference>
<dbReference type="Pfam" id="PF13475">
    <property type="entry name" value="DUF4116"/>
    <property type="match status" value="3"/>
</dbReference>
<keyword evidence="2 4" id="KW-0132">Cell division</keyword>
<dbReference type="GO" id="GO:0016538">
    <property type="term" value="F:cyclin-dependent protein serine/threonine kinase regulator activity"/>
    <property type="evidence" value="ECO:0007669"/>
    <property type="project" value="InterPro"/>
</dbReference>
<dbReference type="Pfam" id="PF01111">
    <property type="entry name" value="CKS"/>
    <property type="match status" value="1"/>
</dbReference>
<dbReference type="SMART" id="SM01084">
    <property type="entry name" value="CKS"/>
    <property type="match status" value="1"/>
</dbReference>
<dbReference type="EMBL" id="CAMXCT030006079">
    <property type="protein sequence ID" value="CAL4801203.1"/>
    <property type="molecule type" value="Genomic_DNA"/>
</dbReference>
<reference evidence="6" key="1">
    <citation type="submission" date="2022-10" db="EMBL/GenBank/DDBJ databases">
        <authorList>
            <person name="Chen Y."/>
            <person name="Dougan E. K."/>
            <person name="Chan C."/>
            <person name="Rhodes N."/>
            <person name="Thang M."/>
        </authorList>
    </citation>
    <scope>NUCLEOTIDE SEQUENCE</scope>
</reference>
<dbReference type="InterPro" id="IPR025197">
    <property type="entry name" value="DUF4116"/>
</dbReference>
<dbReference type="Pfam" id="PF00240">
    <property type="entry name" value="ubiquitin"/>
    <property type="match status" value="1"/>
</dbReference>
<dbReference type="SUPFAM" id="SSF54236">
    <property type="entry name" value="Ubiquitin-like"/>
    <property type="match status" value="1"/>
</dbReference>
<dbReference type="Gene3D" id="3.10.20.90">
    <property type="entry name" value="Phosphatidylinositol 3-kinase Catalytic Subunit, Chain A, domain 1"/>
    <property type="match status" value="1"/>
</dbReference>
<dbReference type="CDD" id="cd17039">
    <property type="entry name" value="Ubl_ubiquitin_like"/>
    <property type="match status" value="1"/>
</dbReference>
<evidence type="ECO:0000259" key="5">
    <source>
        <dbReference type="PROSITE" id="PS50053"/>
    </source>
</evidence>
<reference evidence="7" key="2">
    <citation type="submission" date="2024-04" db="EMBL/GenBank/DDBJ databases">
        <authorList>
            <person name="Chen Y."/>
            <person name="Shah S."/>
            <person name="Dougan E. K."/>
            <person name="Thang M."/>
            <person name="Chan C."/>
        </authorList>
    </citation>
    <scope>NUCLEOTIDE SEQUENCE [LARGE SCALE GENOMIC DNA]</scope>
</reference>
<evidence type="ECO:0000313" key="6">
    <source>
        <dbReference type="EMBL" id="CAI4013891.1"/>
    </source>
</evidence>
<comment type="caution">
    <text evidence="6">The sequence shown here is derived from an EMBL/GenBank/DDBJ whole genome shotgun (WGS) entry which is preliminary data.</text>
</comment>
<protein>
    <recommendedName>
        <fullName evidence="4">Cyclin-dependent kinases regulatory subunit</fullName>
    </recommendedName>
</protein>
<evidence type="ECO:0000256" key="2">
    <source>
        <dbReference type="ARBA" id="ARBA00022618"/>
    </source>
</evidence>
<dbReference type="InterPro" id="IPR036858">
    <property type="entry name" value="Cyclin-dep_kinase_reg-sub_sf"/>
</dbReference>
<dbReference type="OrthoDB" id="440676at2759"/>
<dbReference type="EMBL" id="CAMXCT010006079">
    <property type="protein sequence ID" value="CAI4013891.1"/>
    <property type="molecule type" value="Genomic_DNA"/>
</dbReference>
<name>A0A9P1DQY3_9DINO</name>
<gene>
    <name evidence="6" type="ORF">C1SCF055_LOCUS38830</name>
</gene>
<accession>A0A9P1DQY3</accession>
<evidence type="ECO:0000256" key="3">
    <source>
        <dbReference type="ARBA" id="ARBA00023306"/>
    </source>
</evidence>